<protein>
    <recommendedName>
        <fullName evidence="3">Helix-turn-helix domain-containing protein</fullName>
    </recommendedName>
</protein>
<organism evidence="1 2">
    <name type="scientific">Gluconacetobacter aggeris</name>
    <dbReference type="NCBI Taxonomy" id="1286186"/>
    <lineage>
        <taxon>Bacteria</taxon>
        <taxon>Pseudomonadati</taxon>
        <taxon>Pseudomonadota</taxon>
        <taxon>Alphaproteobacteria</taxon>
        <taxon>Acetobacterales</taxon>
        <taxon>Acetobacteraceae</taxon>
        <taxon>Gluconacetobacter</taxon>
    </lineage>
</organism>
<proteinExistence type="predicted"/>
<sequence>MVVPEETAASMIGLAARTLQKQRLSGDGPPYVQLTGRKIGYPVDALRRWVESRTIRSTSDAVVRLTGGMA</sequence>
<dbReference type="SUPFAM" id="SSF46955">
    <property type="entry name" value="Putative DNA-binding domain"/>
    <property type="match status" value="1"/>
</dbReference>
<evidence type="ECO:0008006" key="3">
    <source>
        <dbReference type="Google" id="ProtNLM"/>
    </source>
</evidence>
<accession>A0A7W4IQN5</accession>
<evidence type="ECO:0000313" key="1">
    <source>
        <dbReference type="EMBL" id="MBB2167259.1"/>
    </source>
</evidence>
<reference evidence="1 2" key="1">
    <citation type="submission" date="2020-04" db="EMBL/GenBank/DDBJ databases">
        <title>Description of novel Gluconacetobacter.</title>
        <authorList>
            <person name="Sombolestani A."/>
        </authorList>
    </citation>
    <scope>NUCLEOTIDE SEQUENCE [LARGE SCALE GENOMIC DNA]</scope>
    <source>
        <strain evidence="1 2">LMG 27801</strain>
    </source>
</reference>
<keyword evidence="2" id="KW-1185">Reference proteome</keyword>
<comment type="caution">
    <text evidence="1">The sequence shown here is derived from an EMBL/GenBank/DDBJ whole genome shotgun (WGS) entry which is preliminary data.</text>
</comment>
<dbReference type="InterPro" id="IPR009061">
    <property type="entry name" value="DNA-bd_dom_put_sf"/>
</dbReference>
<dbReference type="Proteomes" id="UP000559860">
    <property type="component" value="Unassembled WGS sequence"/>
</dbReference>
<gene>
    <name evidence="1" type="ORF">HLH36_02615</name>
</gene>
<dbReference type="EMBL" id="JABEQD010000001">
    <property type="protein sequence ID" value="MBB2167259.1"/>
    <property type="molecule type" value="Genomic_DNA"/>
</dbReference>
<name>A0A7W4IQN5_9PROT</name>
<evidence type="ECO:0000313" key="2">
    <source>
        <dbReference type="Proteomes" id="UP000559860"/>
    </source>
</evidence>
<dbReference type="AlphaFoldDB" id="A0A7W4IQN5"/>